<organism evidence="4 5">
    <name type="scientific">Sphingomonas colocasiae</name>
    <dbReference type="NCBI Taxonomy" id="1848973"/>
    <lineage>
        <taxon>Bacteria</taxon>
        <taxon>Pseudomonadati</taxon>
        <taxon>Pseudomonadota</taxon>
        <taxon>Alphaproteobacteria</taxon>
        <taxon>Sphingomonadales</taxon>
        <taxon>Sphingomonadaceae</taxon>
        <taxon>Sphingomonas</taxon>
    </lineage>
</organism>
<dbReference type="RefSeq" id="WP_222992533.1">
    <property type="nucleotide sequence ID" value="NZ_JAINVV010000012.1"/>
</dbReference>
<dbReference type="Gene3D" id="3.40.630.30">
    <property type="match status" value="1"/>
</dbReference>
<proteinExistence type="predicted"/>
<dbReference type="InterPro" id="IPR000182">
    <property type="entry name" value="GNAT_dom"/>
</dbReference>
<dbReference type="PANTHER" id="PTHR43877:SF2">
    <property type="entry name" value="AMINOALKYLPHOSPHONATE N-ACETYLTRANSFERASE-RELATED"/>
    <property type="match status" value="1"/>
</dbReference>
<evidence type="ECO:0000256" key="2">
    <source>
        <dbReference type="ARBA" id="ARBA00023315"/>
    </source>
</evidence>
<reference evidence="4 5" key="1">
    <citation type="submission" date="2021-08" db="EMBL/GenBank/DDBJ databases">
        <authorList>
            <person name="Tuo L."/>
        </authorList>
    </citation>
    <scope>NUCLEOTIDE SEQUENCE [LARGE SCALE GENOMIC DNA]</scope>
    <source>
        <strain evidence="4 5">JCM 31229</strain>
    </source>
</reference>
<dbReference type="CDD" id="cd04301">
    <property type="entry name" value="NAT_SF"/>
    <property type="match status" value="1"/>
</dbReference>
<dbReference type="InterPro" id="IPR016181">
    <property type="entry name" value="Acyl_CoA_acyltransferase"/>
</dbReference>
<dbReference type="EMBL" id="JAINVV010000012">
    <property type="protein sequence ID" value="MBY8825426.1"/>
    <property type="molecule type" value="Genomic_DNA"/>
</dbReference>
<dbReference type="InterPro" id="IPR050832">
    <property type="entry name" value="Bact_Acetyltransf"/>
</dbReference>
<evidence type="ECO:0000259" key="3">
    <source>
        <dbReference type="PROSITE" id="PS51186"/>
    </source>
</evidence>
<comment type="caution">
    <text evidence="4">The sequence shown here is derived from an EMBL/GenBank/DDBJ whole genome shotgun (WGS) entry which is preliminary data.</text>
</comment>
<dbReference type="PANTHER" id="PTHR43877">
    <property type="entry name" value="AMINOALKYLPHOSPHONATE N-ACETYLTRANSFERASE-RELATED-RELATED"/>
    <property type="match status" value="1"/>
</dbReference>
<keyword evidence="5" id="KW-1185">Reference proteome</keyword>
<protein>
    <submittedName>
        <fullName evidence="4">GNAT family N-acetyltransferase</fullName>
    </submittedName>
</protein>
<keyword evidence="1" id="KW-0808">Transferase</keyword>
<dbReference type="PROSITE" id="PS51186">
    <property type="entry name" value="GNAT"/>
    <property type="match status" value="1"/>
</dbReference>
<name>A0ABS7PVX8_9SPHN</name>
<feature type="domain" description="N-acetyltransferase" evidence="3">
    <location>
        <begin position="2"/>
        <end position="170"/>
    </location>
</feature>
<keyword evidence="2" id="KW-0012">Acyltransferase</keyword>
<evidence type="ECO:0000313" key="4">
    <source>
        <dbReference type="EMBL" id="MBY8825426.1"/>
    </source>
</evidence>
<sequence>MIAVRAVDAEWVDANADALGAILLACVADGASVSFLADLTQDRAADFWRARRAGVADGGCALLVAFEGEAPVGTVMVVRAGTDNQPHRGDIAKLLVHPGARGQGAGVALMTGAEAQARAMGLTLLVLDTAGAAAERIYRRMGWIEVGGIPDYALNVAGTPEATTIFYKRV</sequence>
<evidence type="ECO:0000313" key="5">
    <source>
        <dbReference type="Proteomes" id="UP000706039"/>
    </source>
</evidence>
<dbReference type="Proteomes" id="UP000706039">
    <property type="component" value="Unassembled WGS sequence"/>
</dbReference>
<gene>
    <name evidence="4" type="ORF">K7G82_24185</name>
</gene>
<dbReference type="SUPFAM" id="SSF55729">
    <property type="entry name" value="Acyl-CoA N-acyltransferases (Nat)"/>
    <property type="match status" value="1"/>
</dbReference>
<accession>A0ABS7PVX8</accession>
<evidence type="ECO:0000256" key="1">
    <source>
        <dbReference type="ARBA" id="ARBA00022679"/>
    </source>
</evidence>
<dbReference type="Pfam" id="PF00583">
    <property type="entry name" value="Acetyltransf_1"/>
    <property type="match status" value="1"/>
</dbReference>